<dbReference type="Pfam" id="PF14028">
    <property type="entry name" value="Lant_dehydr_C"/>
    <property type="match status" value="1"/>
</dbReference>
<name>A0A7V7UTD8_9BACI</name>
<organism evidence="2 3">
    <name type="scientific">Bacillus mesophilum</name>
    <dbReference type="NCBI Taxonomy" id="1071718"/>
    <lineage>
        <taxon>Bacteria</taxon>
        <taxon>Bacillati</taxon>
        <taxon>Bacillota</taxon>
        <taxon>Bacilli</taxon>
        <taxon>Bacillales</taxon>
        <taxon>Bacillaceae</taxon>
        <taxon>Bacillus</taxon>
    </lineage>
</organism>
<feature type="domain" description="Thiopeptide-type bacteriocin biosynthesis" evidence="1">
    <location>
        <begin position="5"/>
        <end position="289"/>
    </location>
</feature>
<dbReference type="OrthoDB" id="1273722at2"/>
<dbReference type="RefSeq" id="WP_151575812.1">
    <property type="nucleotide sequence ID" value="NZ_WBOT01000009.1"/>
</dbReference>
<gene>
    <name evidence="2" type="ORF">F7732_19925</name>
</gene>
<reference evidence="2 3" key="1">
    <citation type="journal article" date="2014" name="Arch. Microbiol.">
        <title>Bacillus mesophilum sp. nov., strain IITR-54T, a novel 4-chlorobiphenyl dechlorinating bacterium.</title>
        <authorList>
            <person name="Manickam N."/>
            <person name="Singh N.K."/>
            <person name="Bajaj A."/>
            <person name="Kumar R.M."/>
            <person name="Kaur G."/>
            <person name="Kaur N."/>
            <person name="Bala M."/>
            <person name="Kumar A."/>
            <person name="Mayilraj S."/>
        </authorList>
    </citation>
    <scope>NUCLEOTIDE SEQUENCE [LARGE SCALE GENOMIC DNA]</scope>
    <source>
        <strain evidence="2 3">IITR-54</strain>
    </source>
</reference>
<protein>
    <recommendedName>
        <fullName evidence="1">Thiopeptide-type bacteriocin biosynthesis domain-containing protein</fullName>
    </recommendedName>
</protein>
<accession>A0A7V7UTD8</accession>
<sequence>MNNKWVSLHIFDHDMRNYDPFILSLYEKMTDYKNSRLVQKWFFIRYWEGGPHLRLRFITEQQDLLIEQIENHVKLYWANTPDEKPLTKANYYQNHQFDGEAISMEELPWYDHRSVQKIPYLPEISRYGGKEVMSHSETIFMHSSELICSLLKLLKPDPAKKFIAGLAITRILIEELLEFEDMEDNKQFTIFYKKYWESFAAGNETNDVMKLFTANENSISKFYAALNNNGTVKTYIQRMKKELAQVREAIDDELYIHRIAASHLHMTNNRFGISPFIEYCISDYLSQHYSSDQSGIGGAVLENPAGI</sequence>
<proteinExistence type="predicted"/>
<comment type="caution">
    <text evidence="2">The sequence shown here is derived from an EMBL/GenBank/DDBJ whole genome shotgun (WGS) entry which is preliminary data.</text>
</comment>
<dbReference type="Proteomes" id="UP000441354">
    <property type="component" value="Unassembled WGS sequence"/>
</dbReference>
<dbReference type="AlphaFoldDB" id="A0A7V7UTD8"/>
<evidence type="ECO:0000313" key="2">
    <source>
        <dbReference type="EMBL" id="KAB2330054.1"/>
    </source>
</evidence>
<dbReference type="NCBIfam" id="TIGR03891">
    <property type="entry name" value="thiopep_ocin"/>
    <property type="match status" value="1"/>
</dbReference>
<keyword evidence="3" id="KW-1185">Reference proteome</keyword>
<dbReference type="EMBL" id="WBOT01000009">
    <property type="protein sequence ID" value="KAB2330054.1"/>
    <property type="molecule type" value="Genomic_DNA"/>
</dbReference>
<evidence type="ECO:0000313" key="3">
    <source>
        <dbReference type="Proteomes" id="UP000441354"/>
    </source>
</evidence>
<evidence type="ECO:0000259" key="1">
    <source>
        <dbReference type="Pfam" id="PF14028"/>
    </source>
</evidence>
<dbReference type="InterPro" id="IPR023809">
    <property type="entry name" value="Thiopep_bacteriocin_synth_dom"/>
</dbReference>